<evidence type="ECO:0000313" key="2">
    <source>
        <dbReference type="Proteomes" id="UP000265618"/>
    </source>
</evidence>
<protein>
    <submittedName>
        <fullName evidence="1">Uncharacterized protein</fullName>
    </submittedName>
</protein>
<dbReference type="AlphaFoldDB" id="A0A9K3DA05"/>
<keyword evidence="2" id="KW-1185">Reference proteome</keyword>
<sequence>MYVHVAITPPPSPVRTDDGNSVYDSELSLPLVPDRQHSVVVSFKGLRSSHTLPLKVPAFQDYEPPTSQCPSCHSDWVWDDVVSESEGELEYTHVETERQWGIARTIGSVPVGMAEDDLFEDFIHR</sequence>
<organism evidence="1 2">
    <name type="scientific">Kipferlia bialata</name>
    <dbReference type="NCBI Taxonomy" id="797122"/>
    <lineage>
        <taxon>Eukaryota</taxon>
        <taxon>Metamonada</taxon>
        <taxon>Carpediemonas-like organisms</taxon>
        <taxon>Kipferlia</taxon>
    </lineage>
</organism>
<name>A0A9K3DA05_9EUKA</name>
<reference evidence="1 2" key="1">
    <citation type="journal article" date="2018" name="PLoS ONE">
        <title>The draft genome of Kipferlia bialata reveals reductive genome evolution in fornicate parasites.</title>
        <authorList>
            <person name="Tanifuji G."/>
            <person name="Takabayashi S."/>
            <person name="Kume K."/>
            <person name="Takagi M."/>
            <person name="Nakayama T."/>
            <person name="Kamikawa R."/>
            <person name="Inagaki Y."/>
            <person name="Hashimoto T."/>
        </authorList>
    </citation>
    <scope>NUCLEOTIDE SEQUENCE [LARGE SCALE GENOMIC DNA]</scope>
    <source>
        <strain evidence="1">NY0173</strain>
    </source>
</reference>
<accession>A0A9K3DA05</accession>
<dbReference type="EMBL" id="BDIP01006153">
    <property type="protein sequence ID" value="GIQ90415.1"/>
    <property type="molecule type" value="Genomic_DNA"/>
</dbReference>
<proteinExistence type="predicted"/>
<gene>
    <name evidence="1" type="ORF">KIPB_013204</name>
</gene>
<evidence type="ECO:0000313" key="1">
    <source>
        <dbReference type="EMBL" id="GIQ90415.1"/>
    </source>
</evidence>
<comment type="caution">
    <text evidence="1">The sequence shown here is derived from an EMBL/GenBank/DDBJ whole genome shotgun (WGS) entry which is preliminary data.</text>
</comment>
<dbReference type="Proteomes" id="UP000265618">
    <property type="component" value="Unassembled WGS sequence"/>
</dbReference>